<reference evidence="1" key="1">
    <citation type="submission" date="2022-08" db="EMBL/GenBank/DDBJ databases">
        <authorList>
            <consortium name="DOE Joint Genome Institute"/>
            <person name="Min B."/>
            <person name="Riley R."/>
            <person name="Sierra-Patev S."/>
            <person name="Naranjo-Ortiz M."/>
            <person name="Looney B."/>
            <person name="Konkel Z."/>
            <person name="Slot J.C."/>
            <person name="Sakamoto Y."/>
            <person name="Steenwyk J.L."/>
            <person name="Rokas A."/>
            <person name="Carro J."/>
            <person name="Camarero S."/>
            <person name="Ferreira P."/>
            <person name="Molpeceres G."/>
            <person name="Ruiz-Duenas F.J."/>
            <person name="Serrano A."/>
            <person name="Henrissat B."/>
            <person name="Drula E."/>
            <person name="Hughes K.W."/>
            <person name="Mata J.L."/>
            <person name="Ishikawa N.K."/>
            <person name="Vargas-Isla R."/>
            <person name="Ushijima S."/>
            <person name="Smith C.A."/>
            <person name="Ahrendt S."/>
            <person name="Andreopoulos W."/>
            <person name="He G."/>
            <person name="Labutti K."/>
            <person name="Lipzen A."/>
            <person name="Ng V."/>
            <person name="Sandor L."/>
            <person name="Barry K."/>
            <person name="Martinez A.T."/>
            <person name="Xiao Y."/>
            <person name="Gibbons J.G."/>
            <person name="Terashima K."/>
            <person name="Hibbett D.S."/>
            <person name="Grigoriev I.V."/>
        </authorList>
    </citation>
    <scope>NUCLEOTIDE SEQUENCE</scope>
    <source>
        <strain evidence="1">TFB9207</strain>
    </source>
</reference>
<gene>
    <name evidence="1" type="ORF">F5878DRAFT_632660</name>
</gene>
<proteinExistence type="predicted"/>
<dbReference type="Proteomes" id="UP001163846">
    <property type="component" value="Unassembled WGS sequence"/>
</dbReference>
<protein>
    <submittedName>
        <fullName evidence="1">Uncharacterized protein</fullName>
    </submittedName>
</protein>
<sequence length="504" mass="58122">MTLHLPLPNELLHFIIDHIAFGIPKLPDSLGAWQSKTLFQWASPELLALSVASWQLRQACMPFVYANIRIRCPEDVEMLEKHAELCSKYTKVLAIDIEAGRGLDQNISKIVPQLAQLFYVELQDCQNRTDMLKTLLAHPTVTSIQIHELPPEFTCFRDLSKVVIEDQLTAWGNNPEIHEYFNRGMRVLCIDLHRSWGYSYEQRLSQIVSWSISGLREIRMYMYIDPVSFSFLTTLPLTYPTLNVFWVLDAYHHNFNRQDPPPFLSSFFDNARRRGFSGSFELQDIGLRRPVGQSSREWFVMGLRIRITRATIPLIEMLTLMATSFPNLEVLQFQDLVLISQETTYHIDELTAVFKQFSFLKTLYLDGVYNLLDFGNIKLPPPIRQVDSADALDIKLARAETGLLWFTSRVAKEIKCLNALYISEKPDPYQQLSMYYWQLTGWLHVINGNRGIGGMLQQTLVHGSRKLHSEISLETRMLPPDLKRWRSPTQDDDVSIAGPELALL</sequence>
<name>A0AA38NZV8_9AGAR</name>
<comment type="caution">
    <text evidence="1">The sequence shown here is derived from an EMBL/GenBank/DDBJ whole genome shotgun (WGS) entry which is preliminary data.</text>
</comment>
<dbReference type="EMBL" id="MU806683">
    <property type="protein sequence ID" value="KAJ3833503.1"/>
    <property type="molecule type" value="Genomic_DNA"/>
</dbReference>
<evidence type="ECO:0000313" key="2">
    <source>
        <dbReference type="Proteomes" id="UP001163846"/>
    </source>
</evidence>
<accession>A0AA38NZV8</accession>
<keyword evidence="2" id="KW-1185">Reference proteome</keyword>
<dbReference type="AlphaFoldDB" id="A0AA38NZV8"/>
<organism evidence="1 2">
    <name type="scientific">Lentinula raphanica</name>
    <dbReference type="NCBI Taxonomy" id="153919"/>
    <lineage>
        <taxon>Eukaryota</taxon>
        <taxon>Fungi</taxon>
        <taxon>Dikarya</taxon>
        <taxon>Basidiomycota</taxon>
        <taxon>Agaricomycotina</taxon>
        <taxon>Agaricomycetes</taxon>
        <taxon>Agaricomycetidae</taxon>
        <taxon>Agaricales</taxon>
        <taxon>Marasmiineae</taxon>
        <taxon>Omphalotaceae</taxon>
        <taxon>Lentinula</taxon>
    </lineage>
</organism>
<evidence type="ECO:0000313" key="1">
    <source>
        <dbReference type="EMBL" id="KAJ3833503.1"/>
    </source>
</evidence>